<proteinExistence type="inferred from homology"/>
<evidence type="ECO:0008006" key="8">
    <source>
        <dbReference type="Google" id="ProtNLM"/>
    </source>
</evidence>
<protein>
    <recommendedName>
        <fullName evidence="8">DNA polymerase delta small subunit</fullName>
    </recommendedName>
</protein>
<reference evidence="6 7" key="1">
    <citation type="submission" date="2020-08" db="EMBL/GenBank/DDBJ databases">
        <title>Aphidius gifuensis genome sequencing and assembly.</title>
        <authorList>
            <person name="Du Z."/>
        </authorList>
    </citation>
    <scope>NUCLEOTIDE SEQUENCE [LARGE SCALE GENOMIC DNA]</scope>
    <source>
        <strain evidence="6">YNYX2018</strain>
        <tissue evidence="6">Adults</tissue>
    </source>
</reference>
<feature type="region of interest" description="Disordered" evidence="3">
    <location>
        <begin position="1"/>
        <end position="20"/>
    </location>
</feature>
<dbReference type="OrthoDB" id="3763at2759"/>
<gene>
    <name evidence="6" type="ORF">HCN44_006972</name>
</gene>
<dbReference type="AlphaFoldDB" id="A0A834XYG0"/>
<feature type="domain" description="DNA polymerase delta subunit OB-fold" evidence="5">
    <location>
        <begin position="46"/>
        <end position="178"/>
    </location>
</feature>
<sequence length="462" mass="52126">MVKEQDSNEQSLKNENNEPPIFERKTAKFEGFDTRFTQPTKDFSKQFYHVYLCRLEELKKLIIPKATKIWGDDVKIVTLAELENYDNEKCIIIGTLFKHQIWKPSILRELSEDTQETSDRSEKHEDYCSDKDTAYLEDEMLRIKIIGDNVDLKKVVTGVVCGLLGKKLDDGTFEVEDWCFPGCPTKKPTPTTPVSDGKLLLLSGLDLANKSNNPMLLDLLIEWITGMAGTTNTQQDVSSIVNILIAGNSVKSSSSDHDNIQGLMSSKAIKTQDTQEISSAIKKLDKLLSELLDYSSVILMPGEHDPTNLMLPQRPIHRFVLKNSYKYDNYKGVGNPWIGNIGNRIIAGTSGQPIDDIIKVTGDKSTSTIEWMEKTLEWRQYCPTAPDTLPSYPYNGNDLFIMQECPDIYFVGNADKFDTKLWKGEDGQTVRIICIPKFSTTNTAVLIDLKSLEVTPMYFGTS</sequence>
<evidence type="ECO:0000259" key="5">
    <source>
        <dbReference type="Pfam" id="PF18018"/>
    </source>
</evidence>
<evidence type="ECO:0000256" key="1">
    <source>
        <dbReference type="ARBA" id="ARBA00006035"/>
    </source>
</evidence>
<evidence type="ECO:0000259" key="4">
    <source>
        <dbReference type="Pfam" id="PF04042"/>
    </source>
</evidence>
<keyword evidence="7" id="KW-1185">Reference proteome</keyword>
<keyword evidence="2" id="KW-0235">DNA replication</keyword>
<evidence type="ECO:0000256" key="3">
    <source>
        <dbReference type="SAM" id="MobiDB-lite"/>
    </source>
</evidence>
<dbReference type="GO" id="GO:0043625">
    <property type="term" value="C:delta DNA polymerase complex"/>
    <property type="evidence" value="ECO:0007669"/>
    <property type="project" value="TreeGrafter"/>
</dbReference>
<evidence type="ECO:0000313" key="6">
    <source>
        <dbReference type="EMBL" id="KAF7995865.1"/>
    </source>
</evidence>
<dbReference type="Proteomes" id="UP000639338">
    <property type="component" value="Unassembled WGS sequence"/>
</dbReference>
<name>A0A834XYG0_APHGI</name>
<dbReference type="GO" id="GO:0006271">
    <property type="term" value="P:DNA strand elongation involved in DNA replication"/>
    <property type="evidence" value="ECO:0007669"/>
    <property type="project" value="TreeGrafter"/>
</dbReference>
<dbReference type="InterPro" id="IPR007185">
    <property type="entry name" value="DNA_pol_a/d/e_bsu"/>
</dbReference>
<dbReference type="EMBL" id="JACMRX010000002">
    <property type="protein sequence ID" value="KAF7995865.1"/>
    <property type="molecule type" value="Genomic_DNA"/>
</dbReference>
<dbReference type="Gene3D" id="2.40.50.430">
    <property type="match status" value="1"/>
</dbReference>
<organism evidence="6 7">
    <name type="scientific">Aphidius gifuensis</name>
    <name type="common">Parasitoid wasp</name>
    <dbReference type="NCBI Taxonomy" id="684658"/>
    <lineage>
        <taxon>Eukaryota</taxon>
        <taxon>Metazoa</taxon>
        <taxon>Ecdysozoa</taxon>
        <taxon>Arthropoda</taxon>
        <taxon>Hexapoda</taxon>
        <taxon>Insecta</taxon>
        <taxon>Pterygota</taxon>
        <taxon>Neoptera</taxon>
        <taxon>Endopterygota</taxon>
        <taxon>Hymenoptera</taxon>
        <taxon>Apocrita</taxon>
        <taxon>Ichneumonoidea</taxon>
        <taxon>Braconidae</taxon>
        <taxon>Aphidiinae</taxon>
        <taxon>Aphidius</taxon>
    </lineage>
</organism>
<accession>A0A834XYG0</accession>
<dbReference type="Pfam" id="PF04042">
    <property type="entry name" value="DNA_pol_E_B"/>
    <property type="match status" value="1"/>
</dbReference>
<evidence type="ECO:0000256" key="2">
    <source>
        <dbReference type="ARBA" id="ARBA00022705"/>
    </source>
</evidence>
<dbReference type="InterPro" id="IPR040663">
    <property type="entry name" value="DNA_pol_D_N"/>
</dbReference>
<dbReference type="InterPro" id="IPR024826">
    <property type="entry name" value="DNA_pol_delta/II_ssu"/>
</dbReference>
<dbReference type="Gene3D" id="3.60.21.50">
    <property type="match status" value="1"/>
</dbReference>
<comment type="similarity">
    <text evidence="1">Belongs to the DNA polymerase delta/II small subunit family.</text>
</comment>
<dbReference type="Pfam" id="PF18018">
    <property type="entry name" value="DNA_pol_D_N"/>
    <property type="match status" value="1"/>
</dbReference>
<dbReference type="PANTHER" id="PTHR10416">
    <property type="entry name" value="DNA POLYMERASE DELTA SUBUNIT 2"/>
    <property type="match status" value="1"/>
</dbReference>
<dbReference type="GO" id="GO:0003677">
    <property type="term" value="F:DNA binding"/>
    <property type="evidence" value="ECO:0007669"/>
    <property type="project" value="InterPro"/>
</dbReference>
<feature type="domain" description="DNA polymerase alpha/delta/epsilon subunit B" evidence="4">
    <location>
        <begin position="200"/>
        <end position="418"/>
    </location>
</feature>
<comment type="caution">
    <text evidence="6">The sequence shown here is derived from an EMBL/GenBank/DDBJ whole genome shotgun (WGS) entry which is preliminary data.</text>
</comment>
<dbReference type="PANTHER" id="PTHR10416:SF0">
    <property type="entry name" value="DNA POLYMERASE DELTA SUBUNIT 2"/>
    <property type="match status" value="1"/>
</dbReference>
<evidence type="ECO:0000313" key="7">
    <source>
        <dbReference type="Proteomes" id="UP000639338"/>
    </source>
</evidence>